<evidence type="ECO:0000256" key="5">
    <source>
        <dbReference type="ARBA" id="ARBA00022630"/>
    </source>
</evidence>
<sequence>MKKKNLTEEQLIFQDAVRTFFEREVAPNNEQWEKDGQVSREVWLKAGENNFFGIDVPEEYGGMGIDDYRYNTILIEEGVRSGSSGFAHSVQNDLVVPYLLTHCNEEQKKRWFPKICTGETIGALAMTEPSGGSDLAGIKTTAKDMGDHYLVNGSKTFITNGLLSDLVITAVKTDSKKNAKGISLLVLERGMEGFERGKKLEKIGQKAQDTAELFFKDVKVPKENLLGEEGKGFYYMMANLPKERLSIAAASIAVIEVVLEYTIEYCHERKAFGQKIGSFQNSKFKLAEMTTEAEIGRTFYDQCVFDLNEKKLTAEKAAMAKWWLTDVEHRVVDQCLQLHGGYGYILEYPIARAYLDSRVQTIYGGTNEIMKEIIG</sequence>
<protein>
    <recommendedName>
        <fullName evidence="12">Acyl-CoA dehydrogenase</fullName>
    </recommendedName>
</protein>
<dbReference type="FunFam" id="1.10.540.10:FF:000009">
    <property type="entry name" value="Probable acyl-CoA dehydrogenase"/>
    <property type="match status" value="1"/>
</dbReference>
<evidence type="ECO:0000256" key="7">
    <source>
        <dbReference type="ARBA" id="ARBA00023002"/>
    </source>
</evidence>
<dbReference type="InterPro" id="IPR013786">
    <property type="entry name" value="AcylCoA_DH/ox_N"/>
</dbReference>
<reference evidence="11" key="1">
    <citation type="submission" date="2018-05" db="EMBL/GenBank/DDBJ databases">
        <authorList>
            <person name="Lanie J.A."/>
            <person name="Ng W.-L."/>
            <person name="Kazmierczak K.M."/>
            <person name="Andrzejewski T.M."/>
            <person name="Davidsen T.M."/>
            <person name="Wayne K.J."/>
            <person name="Tettelin H."/>
            <person name="Glass J.I."/>
            <person name="Rusch D."/>
            <person name="Podicherti R."/>
            <person name="Tsui H.-C.T."/>
            <person name="Winkler M.E."/>
        </authorList>
    </citation>
    <scope>NUCLEOTIDE SEQUENCE</scope>
</reference>
<comment type="cofactor">
    <cofactor evidence="1">
        <name>FAD</name>
        <dbReference type="ChEBI" id="CHEBI:57692"/>
    </cofactor>
</comment>
<accession>A0A381R2C9</accession>
<evidence type="ECO:0000256" key="6">
    <source>
        <dbReference type="ARBA" id="ARBA00022827"/>
    </source>
</evidence>
<dbReference type="Gene3D" id="2.40.110.10">
    <property type="entry name" value="Butyryl-CoA Dehydrogenase, subunit A, domain 2"/>
    <property type="match status" value="1"/>
</dbReference>
<dbReference type="InterPro" id="IPR009100">
    <property type="entry name" value="AcylCoA_DH/oxidase_NM_dom_sf"/>
</dbReference>
<comment type="similarity">
    <text evidence="3">Belongs to the acyl-CoA dehydrogenase family.</text>
</comment>
<gene>
    <name evidence="11" type="ORF">METZ01_LOCUS38504</name>
</gene>
<evidence type="ECO:0008006" key="12">
    <source>
        <dbReference type="Google" id="ProtNLM"/>
    </source>
</evidence>
<dbReference type="SUPFAM" id="SSF56645">
    <property type="entry name" value="Acyl-CoA dehydrogenase NM domain-like"/>
    <property type="match status" value="1"/>
</dbReference>
<evidence type="ECO:0000313" key="11">
    <source>
        <dbReference type="EMBL" id="SUZ85650.1"/>
    </source>
</evidence>
<evidence type="ECO:0000256" key="4">
    <source>
        <dbReference type="ARBA" id="ARBA00022456"/>
    </source>
</evidence>
<keyword evidence="6" id="KW-0274">FAD</keyword>
<organism evidence="11">
    <name type="scientific">marine metagenome</name>
    <dbReference type="NCBI Taxonomy" id="408172"/>
    <lineage>
        <taxon>unclassified sequences</taxon>
        <taxon>metagenomes</taxon>
        <taxon>ecological metagenomes</taxon>
    </lineage>
</organism>
<dbReference type="EMBL" id="UINC01001646">
    <property type="protein sequence ID" value="SUZ85650.1"/>
    <property type="molecule type" value="Genomic_DNA"/>
</dbReference>
<dbReference type="GO" id="GO:0050660">
    <property type="term" value="F:flavin adenine dinucleotide binding"/>
    <property type="evidence" value="ECO:0007669"/>
    <property type="project" value="InterPro"/>
</dbReference>
<keyword evidence="4" id="KW-0101">Branched-chain amino acid catabolism</keyword>
<dbReference type="FunFam" id="1.20.140.10:FF:000001">
    <property type="entry name" value="Acyl-CoA dehydrogenase"/>
    <property type="match status" value="1"/>
</dbReference>
<feature type="domain" description="Acyl-CoA dehydrogenase/oxidase N-terminal" evidence="10">
    <location>
        <begin position="7"/>
        <end position="119"/>
    </location>
</feature>
<evidence type="ECO:0000259" key="10">
    <source>
        <dbReference type="Pfam" id="PF02771"/>
    </source>
</evidence>
<dbReference type="FunFam" id="2.40.110.10:FF:000001">
    <property type="entry name" value="Acyl-CoA dehydrogenase, mitochondrial"/>
    <property type="match status" value="1"/>
</dbReference>
<dbReference type="PROSITE" id="PS00072">
    <property type="entry name" value="ACYL_COA_DH_1"/>
    <property type="match status" value="1"/>
</dbReference>
<dbReference type="PANTHER" id="PTHR43884">
    <property type="entry name" value="ACYL-COA DEHYDROGENASE"/>
    <property type="match status" value="1"/>
</dbReference>
<comment type="pathway">
    <text evidence="2">Amino-acid degradation; L-valine degradation.</text>
</comment>
<keyword evidence="5" id="KW-0285">Flavoprotein</keyword>
<dbReference type="Pfam" id="PF00441">
    <property type="entry name" value="Acyl-CoA_dh_1"/>
    <property type="match status" value="1"/>
</dbReference>
<feature type="non-terminal residue" evidence="11">
    <location>
        <position position="375"/>
    </location>
</feature>
<dbReference type="PANTHER" id="PTHR43884:SF12">
    <property type="entry name" value="ISOVALERYL-COA DEHYDROGENASE, MITOCHONDRIAL-RELATED"/>
    <property type="match status" value="1"/>
</dbReference>
<dbReference type="InterPro" id="IPR006089">
    <property type="entry name" value="Acyl-CoA_DH_CS"/>
</dbReference>
<dbReference type="GO" id="GO:0003995">
    <property type="term" value="F:acyl-CoA dehydrogenase activity"/>
    <property type="evidence" value="ECO:0007669"/>
    <property type="project" value="InterPro"/>
</dbReference>
<dbReference type="PROSITE" id="PS00073">
    <property type="entry name" value="ACYL_COA_DH_2"/>
    <property type="match status" value="1"/>
</dbReference>
<evidence type="ECO:0000256" key="2">
    <source>
        <dbReference type="ARBA" id="ARBA00005109"/>
    </source>
</evidence>
<dbReference type="Pfam" id="PF02771">
    <property type="entry name" value="Acyl-CoA_dh_N"/>
    <property type="match status" value="1"/>
</dbReference>
<dbReference type="Pfam" id="PF02770">
    <property type="entry name" value="Acyl-CoA_dh_M"/>
    <property type="match status" value="1"/>
</dbReference>
<evidence type="ECO:0000259" key="8">
    <source>
        <dbReference type="Pfam" id="PF00441"/>
    </source>
</evidence>
<dbReference type="AlphaFoldDB" id="A0A381R2C9"/>
<dbReference type="GO" id="GO:0009083">
    <property type="term" value="P:branched-chain amino acid catabolic process"/>
    <property type="evidence" value="ECO:0007669"/>
    <property type="project" value="UniProtKB-KW"/>
</dbReference>
<evidence type="ECO:0000259" key="9">
    <source>
        <dbReference type="Pfam" id="PF02770"/>
    </source>
</evidence>
<evidence type="ECO:0000256" key="3">
    <source>
        <dbReference type="ARBA" id="ARBA00009347"/>
    </source>
</evidence>
<feature type="domain" description="Acyl-CoA dehydrogenase/oxidase C-terminal" evidence="8">
    <location>
        <begin position="230"/>
        <end position="375"/>
    </location>
</feature>
<feature type="domain" description="Acyl-CoA oxidase/dehydrogenase middle" evidence="9">
    <location>
        <begin position="123"/>
        <end position="218"/>
    </location>
</feature>
<dbReference type="InterPro" id="IPR036250">
    <property type="entry name" value="AcylCo_DH-like_C"/>
</dbReference>
<dbReference type="Gene3D" id="1.20.140.10">
    <property type="entry name" value="Butyryl-CoA Dehydrogenase, subunit A, domain 3"/>
    <property type="match status" value="1"/>
</dbReference>
<keyword evidence="7" id="KW-0560">Oxidoreductase</keyword>
<dbReference type="InterPro" id="IPR006091">
    <property type="entry name" value="Acyl-CoA_Oxase/DH_mid-dom"/>
</dbReference>
<proteinExistence type="inferred from homology"/>
<dbReference type="Gene3D" id="1.10.540.10">
    <property type="entry name" value="Acyl-CoA dehydrogenase/oxidase, N-terminal domain"/>
    <property type="match status" value="1"/>
</dbReference>
<evidence type="ECO:0000256" key="1">
    <source>
        <dbReference type="ARBA" id="ARBA00001974"/>
    </source>
</evidence>
<dbReference type="InterPro" id="IPR046373">
    <property type="entry name" value="Acyl-CoA_Oxase/DH_mid-dom_sf"/>
</dbReference>
<dbReference type="InterPro" id="IPR009075">
    <property type="entry name" value="AcylCo_DH/oxidase_C"/>
</dbReference>
<dbReference type="InterPro" id="IPR037069">
    <property type="entry name" value="AcylCoA_DH/ox_N_sf"/>
</dbReference>
<dbReference type="SUPFAM" id="SSF47203">
    <property type="entry name" value="Acyl-CoA dehydrogenase C-terminal domain-like"/>
    <property type="match status" value="1"/>
</dbReference>
<name>A0A381R2C9_9ZZZZ</name>